<evidence type="ECO:0000313" key="3">
    <source>
        <dbReference type="Proteomes" id="UP001152622"/>
    </source>
</evidence>
<dbReference type="Proteomes" id="UP001152622">
    <property type="component" value="Chromosome 2"/>
</dbReference>
<feature type="compositionally biased region" description="Basic and acidic residues" evidence="1">
    <location>
        <begin position="159"/>
        <end position="169"/>
    </location>
</feature>
<evidence type="ECO:0000313" key="2">
    <source>
        <dbReference type="EMBL" id="KAJ8376684.1"/>
    </source>
</evidence>
<proteinExistence type="predicted"/>
<dbReference type="AlphaFoldDB" id="A0A9Q1G721"/>
<protein>
    <submittedName>
        <fullName evidence="2">Uncharacterized protein</fullName>
    </submittedName>
</protein>
<gene>
    <name evidence="2" type="ORF">SKAU_G00072640</name>
</gene>
<name>A0A9Q1G721_SYNKA</name>
<organism evidence="2 3">
    <name type="scientific">Synaphobranchus kaupii</name>
    <name type="common">Kaup's arrowtooth eel</name>
    <dbReference type="NCBI Taxonomy" id="118154"/>
    <lineage>
        <taxon>Eukaryota</taxon>
        <taxon>Metazoa</taxon>
        <taxon>Chordata</taxon>
        <taxon>Craniata</taxon>
        <taxon>Vertebrata</taxon>
        <taxon>Euteleostomi</taxon>
        <taxon>Actinopterygii</taxon>
        <taxon>Neopterygii</taxon>
        <taxon>Teleostei</taxon>
        <taxon>Anguilliformes</taxon>
        <taxon>Synaphobranchidae</taxon>
        <taxon>Synaphobranchus</taxon>
    </lineage>
</organism>
<feature type="region of interest" description="Disordered" evidence="1">
    <location>
        <begin position="159"/>
        <end position="207"/>
    </location>
</feature>
<keyword evidence="3" id="KW-1185">Reference proteome</keyword>
<evidence type="ECO:0000256" key="1">
    <source>
        <dbReference type="SAM" id="MobiDB-lite"/>
    </source>
</evidence>
<comment type="caution">
    <text evidence="2">The sequence shown here is derived from an EMBL/GenBank/DDBJ whole genome shotgun (WGS) entry which is preliminary data.</text>
</comment>
<dbReference type="EMBL" id="JAINUF010000002">
    <property type="protein sequence ID" value="KAJ8376684.1"/>
    <property type="molecule type" value="Genomic_DNA"/>
</dbReference>
<accession>A0A9Q1G721</accession>
<sequence length="207" mass="22428">MRNAGSDTDERWLESVTELAAVRPDRLSLRGASPKSGVTSFPAKSVPRIADVFHLRTADLVGLTGLTAGHGMGGVRHPGGTWTGLRRQTREHRVLLHEELGELYQSSFGVLDGLGRAAQAAMALHPSLVQNDKLDSNGNRWLEISVEWPLRSVLSDLRETSQVDARERGLGGGHRRHAPPPGRSGPGTTAGPPRYGPFSGRPRRWGL</sequence>
<reference evidence="2" key="1">
    <citation type="journal article" date="2023" name="Science">
        <title>Genome structures resolve the early diversification of teleost fishes.</title>
        <authorList>
            <person name="Parey E."/>
            <person name="Louis A."/>
            <person name="Montfort J."/>
            <person name="Bouchez O."/>
            <person name="Roques C."/>
            <person name="Iampietro C."/>
            <person name="Lluch J."/>
            <person name="Castinel A."/>
            <person name="Donnadieu C."/>
            <person name="Desvignes T."/>
            <person name="Floi Bucao C."/>
            <person name="Jouanno E."/>
            <person name="Wen M."/>
            <person name="Mejri S."/>
            <person name="Dirks R."/>
            <person name="Jansen H."/>
            <person name="Henkel C."/>
            <person name="Chen W.J."/>
            <person name="Zahm M."/>
            <person name="Cabau C."/>
            <person name="Klopp C."/>
            <person name="Thompson A.W."/>
            <person name="Robinson-Rechavi M."/>
            <person name="Braasch I."/>
            <person name="Lecointre G."/>
            <person name="Bobe J."/>
            <person name="Postlethwait J.H."/>
            <person name="Berthelot C."/>
            <person name="Roest Crollius H."/>
            <person name="Guiguen Y."/>
        </authorList>
    </citation>
    <scope>NUCLEOTIDE SEQUENCE</scope>
    <source>
        <strain evidence="2">WJC10195</strain>
    </source>
</reference>